<name>A0AAV4NYD3_CAEEX</name>
<sequence length="173" mass="19486">MQRVSSSLFGSVPSSNKKNWSTEIRLDSIRQEQSRHPVAKSDNLLSEKTKRVMSMLMDSPPLDLAVMTTNVAMVQLLQSHGGAESPKFSCRESRSNQLQVLVREAGRCVEDLETCVLSAATNGSLSAALLKFRKALQEEEYFFIRGAKQNWPQTREGLTANLSKRCVVYYDRR</sequence>
<gene>
    <name evidence="1" type="primary">ANKFN1_3</name>
    <name evidence="1" type="ORF">CEXT_363951</name>
</gene>
<evidence type="ECO:0000313" key="1">
    <source>
        <dbReference type="EMBL" id="GIX88619.1"/>
    </source>
</evidence>
<proteinExistence type="predicted"/>
<keyword evidence="2" id="KW-1185">Reference proteome</keyword>
<comment type="caution">
    <text evidence="1">The sequence shown here is derived from an EMBL/GenBank/DDBJ whole genome shotgun (WGS) entry which is preliminary data.</text>
</comment>
<reference evidence="1 2" key="1">
    <citation type="submission" date="2021-06" db="EMBL/GenBank/DDBJ databases">
        <title>Caerostris extrusa draft genome.</title>
        <authorList>
            <person name="Kono N."/>
            <person name="Arakawa K."/>
        </authorList>
    </citation>
    <scope>NUCLEOTIDE SEQUENCE [LARGE SCALE GENOMIC DNA]</scope>
</reference>
<dbReference type="Proteomes" id="UP001054945">
    <property type="component" value="Unassembled WGS sequence"/>
</dbReference>
<dbReference type="AlphaFoldDB" id="A0AAV4NYD3"/>
<dbReference type="EMBL" id="BPLR01021342">
    <property type="protein sequence ID" value="GIX88619.1"/>
    <property type="molecule type" value="Genomic_DNA"/>
</dbReference>
<protein>
    <submittedName>
        <fullName evidence="1">Ankyrin repeat and fibronectin type-III domain-containing protein 1</fullName>
    </submittedName>
</protein>
<evidence type="ECO:0000313" key="2">
    <source>
        <dbReference type="Proteomes" id="UP001054945"/>
    </source>
</evidence>
<organism evidence="1 2">
    <name type="scientific">Caerostris extrusa</name>
    <name type="common">Bark spider</name>
    <name type="synonym">Caerostris bankana</name>
    <dbReference type="NCBI Taxonomy" id="172846"/>
    <lineage>
        <taxon>Eukaryota</taxon>
        <taxon>Metazoa</taxon>
        <taxon>Ecdysozoa</taxon>
        <taxon>Arthropoda</taxon>
        <taxon>Chelicerata</taxon>
        <taxon>Arachnida</taxon>
        <taxon>Araneae</taxon>
        <taxon>Araneomorphae</taxon>
        <taxon>Entelegynae</taxon>
        <taxon>Araneoidea</taxon>
        <taxon>Araneidae</taxon>
        <taxon>Caerostris</taxon>
    </lineage>
</organism>
<accession>A0AAV4NYD3</accession>